<feature type="binding site" description="covalent" evidence="8">
    <location>
        <position position="237"/>
    </location>
    <ligand>
        <name>heme c</name>
        <dbReference type="ChEBI" id="CHEBI:61717"/>
        <label>2</label>
    </ligand>
</feature>
<evidence type="ECO:0000256" key="4">
    <source>
        <dbReference type="ARBA" id="ARBA00022729"/>
    </source>
</evidence>
<evidence type="ECO:0000256" key="2">
    <source>
        <dbReference type="ARBA" id="ARBA00022617"/>
    </source>
</evidence>
<evidence type="ECO:0000256" key="7">
    <source>
        <dbReference type="ARBA" id="ARBA00023004"/>
    </source>
</evidence>
<dbReference type="GeneID" id="93011979"/>
<comment type="cofactor">
    <cofactor evidence="8">
        <name>heme</name>
        <dbReference type="ChEBI" id="CHEBI:30413"/>
    </cofactor>
    <text evidence="8">Binds 2 heme groups.</text>
</comment>
<feature type="binding site" description="axial binding residue" evidence="9">
    <location>
        <position position="238"/>
    </location>
    <ligand>
        <name>heme c</name>
        <dbReference type="ChEBI" id="CHEBI:61717"/>
        <label>2</label>
    </ligand>
    <ligandPart>
        <name>Fe</name>
        <dbReference type="ChEBI" id="CHEBI:18248"/>
    </ligandPart>
</feature>
<dbReference type="PANTHER" id="PTHR30600:SF7">
    <property type="entry name" value="CYTOCHROME C PEROXIDASE-RELATED"/>
    <property type="match status" value="1"/>
</dbReference>
<feature type="binding site" description="axial binding residue" evidence="9">
    <location>
        <position position="313"/>
    </location>
    <ligand>
        <name>heme c</name>
        <dbReference type="ChEBI" id="CHEBI:61717"/>
        <label>2</label>
    </ligand>
    <ligandPart>
        <name>Fe</name>
        <dbReference type="ChEBI" id="CHEBI:18248"/>
    </ligandPart>
</feature>
<evidence type="ECO:0000256" key="9">
    <source>
        <dbReference type="PIRSR" id="PIRSR000294-2"/>
    </source>
</evidence>
<keyword evidence="12" id="KW-0575">Peroxidase</keyword>
<dbReference type="Proteomes" id="UP000008080">
    <property type="component" value="Chromosome"/>
</dbReference>
<evidence type="ECO:0000256" key="5">
    <source>
        <dbReference type="ARBA" id="ARBA00022764"/>
    </source>
</evidence>
<dbReference type="GO" id="GO:0020037">
    <property type="term" value="F:heme binding"/>
    <property type="evidence" value="ECO:0007669"/>
    <property type="project" value="InterPro"/>
</dbReference>
<dbReference type="eggNOG" id="COG1858">
    <property type="taxonomic scope" value="Bacteria"/>
</dbReference>
<comment type="subcellular location">
    <subcellularLocation>
        <location evidence="1">Periplasm</location>
    </subcellularLocation>
</comment>
<feature type="domain" description="Cytochrome c" evidence="11">
    <location>
        <begin position="220"/>
        <end position="338"/>
    </location>
</feature>
<dbReference type="InterPro" id="IPR009056">
    <property type="entry name" value="Cyt_c-like_dom"/>
</dbReference>
<feature type="chain" id="PRO_5004276741" evidence="10">
    <location>
        <begin position="27"/>
        <end position="362"/>
    </location>
</feature>
<gene>
    <name evidence="12" type="primary">ccpA</name>
    <name evidence="12" type="ordered locus">Bd0904</name>
</gene>
<dbReference type="PIRSF" id="PIRSF000294">
    <property type="entry name" value="Cytochrome-c_peroxidase"/>
    <property type="match status" value="1"/>
</dbReference>
<dbReference type="SUPFAM" id="SSF46626">
    <property type="entry name" value="Cytochrome c"/>
    <property type="match status" value="2"/>
</dbReference>
<dbReference type="RefSeq" id="WP_011163449.1">
    <property type="nucleotide sequence ID" value="NC_005363.1"/>
</dbReference>
<keyword evidence="4 10" id="KW-0732">Signal</keyword>
<evidence type="ECO:0000256" key="6">
    <source>
        <dbReference type="ARBA" id="ARBA00023002"/>
    </source>
</evidence>
<reference evidence="12 13" key="1">
    <citation type="journal article" date="2004" name="Science">
        <title>A predator unmasked: life cycle of Bdellovibrio bacteriovorus from a genomic perspective.</title>
        <authorList>
            <person name="Rendulic S."/>
            <person name="Jagtap P."/>
            <person name="Rosinus A."/>
            <person name="Eppinger M."/>
            <person name="Baar C."/>
            <person name="Lanz C."/>
            <person name="Keller H."/>
            <person name="Lambert C."/>
            <person name="Evans K.J."/>
            <person name="Goesmann A."/>
            <person name="Meyer F."/>
            <person name="Sockett R.E."/>
            <person name="Schuster S.C."/>
        </authorList>
    </citation>
    <scope>NUCLEOTIDE SEQUENCE [LARGE SCALE GENOMIC DNA]</scope>
    <source>
        <strain evidence="13">ATCC 15356 / DSM 50701 / NCIMB 9529 / HD100</strain>
    </source>
</reference>
<dbReference type="KEGG" id="bba:Bd0904"/>
<feature type="signal peptide" evidence="10">
    <location>
        <begin position="1"/>
        <end position="26"/>
    </location>
</feature>
<keyword evidence="7 9" id="KW-0408">Iron</keyword>
<protein>
    <submittedName>
        <fullName evidence="12">CcpA protein</fullName>
        <ecNumber evidence="12">1.11.1.5</ecNumber>
    </submittedName>
</protein>
<dbReference type="Gene3D" id="1.10.760.10">
    <property type="entry name" value="Cytochrome c-like domain"/>
    <property type="match status" value="2"/>
</dbReference>
<evidence type="ECO:0000256" key="8">
    <source>
        <dbReference type="PIRSR" id="PIRSR000294-1"/>
    </source>
</evidence>
<keyword evidence="6 12" id="KW-0560">Oxidoreductase</keyword>
<sequence length="362" mass="40248">MKTTLKRFWALSVVTCGILLFSGTQAMSENTASKATSDSDKDLAKTAKALFGIIPAKTAAPDKVSSAQIELGRKIFFDYRLSKDGSTTCVRCHQPQYYSTDRLPQSAGFNNNKGARNAQSILNLKYQEIVHWRNDRTSIEDQALRSFTTHLSYGNSSVEEALKRFELAGYQPLFKEAFPDSKSPLTLENAAAALGIYQRSLTTRAPFDQFLEGDIKAISAQAKKGLREFITVGCASCHNGTAIGGRTMQKFGVFQNYWNVTKSKTPDKGRQEISKKDEDLYVFKVPSLRNINETAPYFHDASAKDLETAIRWMGKLQLNKDLTDDQVSLIKAFLQSLTGELPKDFRIAPTLSPQPYAGPEPL</sequence>
<organism evidence="12 13">
    <name type="scientific">Bdellovibrio bacteriovorus (strain ATCC 15356 / DSM 50701 / NCIMB 9529 / HD100)</name>
    <dbReference type="NCBI Taxonomy" id="264462"/>
    <lineage>
        <taxon>Bacteria</taxon>
        <taxon>Pseudomonadati</taxon>
        <taxon>Bdellovibrionota</taxon>
        <taxon>Bdellovibrionia</taxon>
        <taxon>Bdellovibrionales</taxon>
        <taxon>Pseudobdellovibrionaceae</taxon>
        <taxon>Bdellovibrio</taxon>
    </lineage>
</organism>
<feature type="binding site" description="covalent" evidence="8">
    <location>
        <position position="234"/>
    </location>
    <ligand>
        <name>heme c</name>
        <dbReference type="ChEBI" id="CHEBI:61717"/>
        <label>2</label>
    </ligand>
</feature>
<dbReference type="GO" id="GO:0046872">
    <property type="term" value="F:metal ion binding"/>
    <property type="evidence" value="ECO:0007669"/>
    <property type="project" value="UniProtKB-KW"/>
</dbReference>
<keyword evidence="3 9" id="KW-0479">Metal-binding</keyword>
<keyword evidence="2 8" id="KW-0349">Heme</keyword>
<dbReference type="EC" id="1.11.1.5" evidence="12"/>
<dbReference type="GO" id="GO:0009055">
    <property type="term" value="F:electron transfer activity"/>
    <property type="evidence" value="ECO:0007669"/>
    <property type="project" value="InterPro"/>
</dbReference>
<dbReference type="InterPro" id="IPR036909">
    <property type="entry name" value="Cyt_c-like_dom_sf"/>
</dbReference>
<dbReference type="AlphaFoldDB" id="Q6MPF1"/>
<proteinExistence type="predicted"/>
<evidence type="ECO:0000259" key="11">
    <source>
        <dbReference type="PROSITE" id="PS51007"/>
    </source>
</evidence>
<dbReference type="InterPro" id="IPR004852">
    <property type="entry name" value="Di-haem_cyt_c_peroxidsae"/>
</dbReference>
<dbReference type="PROSITE" id="PS51007">
    <property type="entry name" value="CYTC"/>
    <property type="match status" value="1"/>
</dbReference>
<feature type="binding site" description="covalent" evidence="8">
    <location>
        <position position="89"/>
    </location>
    <ligand>
        <name>heme c</name>
        <dbReference type="ChEBI" id="CHEBI:61717"/>
        <label>1</label>
    </ligand>
</feature>
<name>Q6MPF1_BDEBA</name>
<evidence type="ECO:0000313" key="13">
    <source>
        <dbReference type="Proteomes" id="UP000008080"/>
    </source>
</evidence>
<keyword evidence="13" id="KW-1185">Reference proteome</keyword>
<evidence type="ECO:0000256" key="1">
    <source>
        <dbReference type="ARBA" id="ARBA00004418"/>
    </source>
</evidence>
<evidence type="ECO:0000313" key="12">
    <source>
        <dbReference type="EMBL" id="CAE78847.1"/>
    </source>
</evidence>
<keyword evidence="5" id="KW-0574">Periplasm</keyword>
<dbReference type="InterPro" id="IPR026259">
    <property type="entry name" value="MauG/Cytc_peroxidase"/>
</dbReference>
<comment type="PTM">
    <text evidence="8">Binds 2 heme groups per subunit.</text>
</comment>
<dbReference type="EMBL" id="BX842648">
    <property type="protein sequence ID" value="CAE78847.1"/>
    <property type="molecule type" value="Genomic_DNA"/>
</dbReference>
<dbReference type="GO" id="GO:0004130">
    <property type="term" value="F:cytochrome-c peroxidase activity"/>
    <property type="evidence" value="ECO:0007669"/>
    <property type="project" value="UniProtKB-EC"/>
</dbReference>
<dbReference type="GO" id="GO:0042597">
    <property type="term" value="C:periplasmic space"/>
    <property type="evidence" value="ECO:0007669"/>
    <property type="project" value="UniProtKB-SubCell"/>
</dbReference>
<feature type="binding site" description="axial binding residue" evidence="9">
    <location>
        <position position="93"/>
    </location>
    <ligand>
        <name>heme c</name>
        <dbReference type="ChEBI" id="CHEBI:61717"/>
        <label>1</label>
    </ligand>
    <ligandPart>
        <name>Fe</name>
        <dbReference type="ChEBI" id="CHEBI:18248"/>
    </ligandPart>
</feature>
<dbReference type="InterPro" id="IPR051395">
    <property type="entry name" value="Cytochrome_c_Peroxidase/MauG"/>
</dbReference>
<dbReference type="Pfam" id="PF03150">
    <property type="entry name" value="CCP_MauG"/>
    <property type="match status" value="1"/>
</dbReference>
<dbReference type="HOGENOM" id="CLU_034652_1_1_7"/>
<evidence type="ECO:0000256" key="10">
    <source>
        <dbReference type="SAM" id="SignalP"/>
    </source>
</evidence>
<accession>Q6MPF1</accession>
<feature type="binding site" description="covalent" evidence="8">
    <location>
        <position position="92"/>
    </location>
    <ligand>
        <name>heme c</name>
        <dbReference type="ChEBI" id="CHEBI:61717"/>
        <label>1</label>
    </ligand>
</feature>
<dbReference type="PANTHER" id="PTHR30600">
    <property type="entry name" value="CYTOCHROME C PEROXIDASE-RELATED"/>
    <property type="match status" value="1"/>
</dbReference>
<evidence type="ECO:0000256" key="3">
    <source>
        <dbReference type="ARBA" id="ARBA00022723"/>
    </source>
</evidence>
<dbReference type="STRING" id="264462.Bd0904"/>